<feature type="transmembrane region" description="Helical" evidence="2">
    <location>
        <begin position="430"/>
        <end position="449"/>
    </location>
</feature>
<comment type="caution">
    <text evidence="3">The sequence shown here is derived from an EMBL/GenBank/DDBJ whole genome shotgun (WGS) entry which is preliminary data.</text>
</comment>
<protein>
    <submittedName>
        <fullName evidence="3">LPXTG cell wall anchor domain-containing protein</fullName>
    </submittedName>
</protein>
<accession>A0ABX1L6B2</accession>
<proteinExistence type="predicted"/>
<evidence type="ECO:0000256" key="2">
    <source>
        <dbReference type="SAM" id="Phobius"/>
    </source>
</evidence>
<dbReference type="Proteomes" id="UP000707477">
    <property type="component" value="Unassembled WGS sequence"/>
</dbReference>
<dbReference type="RefSeq" id="WP_168850275.1">
    <property type="nucleotide sequence ID" value="NZ_JAAVSD010000014.1"/>
</dbReference>
<dbReference type="NCBIfam" id="TIGR01167">
    <property type="entry name" value="LPXTG_anchor"/>
    <property type="match status" value="1"/>
</dbReference>
<organism evidence="3 4">
    <name type="scientific">Levilactobacillus tujiorum</name>
    <dbReference type="NCBI Taxonomy" id="2912243"/>
    <lineage>
        <taxon>Bacteria</taxon>
        <taxon>Bacillati</taxon>
        <taxon>Bacillota</taxon>
        <taxon>Bacilli</taxon>
        <taxon>Lactobacillales</taxon>
        <taxon>Lactobacillaceae</taxon>
        <taxon>Levilactobacillus</taxon>
    </lineage>
</organism>
<evidence type="ECO:0000313" key="3">
    <source>
        <dbReference type="EMBL" id="NLR29783.1"/>
    </source>
</evidence>
<feature type="compositionally biased region" description="Low complexity" evidence="1">
    <location>
        <begin position="116"/>
        <end position="133"/>
    </location>
</feature>
<keyword evidence="4" id="KW-1185">Reference proteome</keyword>
<keyword evidence="2" id="KW-0472">Membrane</keyword>
<reference evidence="3 4" key="1">
    <citation type="submission" date="2020-03" db="EMBL/GenBank/DDBJ databases">
        <authorList>
            <person name="Zhang Z."/>
            <person name="Guo Z."/>
            <person name="Hou Q."/>
            <person name="Shen X."/>
        </authorList>
    </citation>
    <scope>NUCLEOTIDE SEQUENCE [LARGE SCALE GENOMIC DNA]</scope>
    <source>
        <strain evidence="3 4">HBUAS51329</strain>
    </source>
</reference>
<sequence>MDKKLRGMYDCRPKFSCHRKYQYLGLLGVSLFALSFSQLKPVQAKADATESAAEQVVTQSNRDSVVGDATEGAQKPEKQVNVDSNVDVKSTEQSNQQTDKTGSNGTSAPQPTQVATPSSKTVPSTSVDSDTGTITVHHYKKGTTERLAPDDELPVTIGQTYAATPKAIRHYRPVNQANTTGIYSGHETAYFYYEAKAYPIRIKYQLKLSDRDRDFAGIASDTVTWKTKVLQVPYGEPYTIPVLNFEDDGIYVIKNQLPKSLTSIMEGKPLNVTINYGGLSNRTVWNRKQDTLTHYSTDPNGILRYAELDENEASHTLLTFTFPQNSKRIEMVMLNNDSGDHVRKLYLEEAQRLTVTLLDGSRHIIQVKNGVVYDRLLTGSKKTVNEVNGRPVAAARLSGKASSKAAPTANEHQGTRDSAQLPQTSDRTSIWLSVFGLVLLALTNITLALRKLERR</sequence>
<feature type="region of interest" description="Disordered" evidence="1">
    <location>
        <begin position="54"/>
        <end position="133"/>
    </location>
</feature>
<keyword evidence="2" id="KW-1133">Transmembrane helix</keyword>
<evidence type="ECO:0000313" key="4">
    <source>
        <dbReference type="Proteomes" id="UP000707477"/>
    </source>
</evidence>
<feature type="compositionally biased region" description="Polar residues" evidence="1">
    <location>
        <begin position="81"/>
        <end position="115"/>
    </location>
</feature>
<evidence type="ECO:0000256" key="1">
    <source>
        <dbReference type="SAM" id="MobiDB-lite"/>
    </source>
</evidence>
<feature type="region of interest" description="Disordered" evidence="1">
    <location>
        <begin position="396"/>
        <end position="422"/>
    </location>
</feature>
<dbReference type="Gene3D" id="3.10.20.320">
    <property type="entry name" value="Putative peptidoglycan bound protein (lpxtg motif)"/>
    <property type="match status" value="1"/>
</dbReference>
<gene>
    <name evidence="3" type="ORF">HEQ44_06255</name>
</gene>
<dbReference type="EMBL" id="JAAVSD010000014">
    <property type="protein sequence ID" value="NLR29783.1"/>
    <property type="molecule type" value="Genomic_DNA"/>
</dbReference>
<keyword evidence="2" id="KW-0812">Transmembrane</keyword>
<name>A0ABX1L6B2_9LACO</name>
<feature type="compositionally biased region" description="Polar residues" evidence="1">
    <location>
        <begin position="410"/>
        <end position="422"/>
    </location>
</feature>